<reference evidence="1 2" key="1">
    <citation type="journal article" date="2019" name="Int. J. Syst. Evol. Microbiol.">
        <title>The Global Catalogue of Microorganisms (GCM) 10K type strain sequencing project: providing services to taxonomists for standard genome sequencing and annotation.</title>
        <authorList>
            <consortium name="The Broad Institute Genomics Platform"/>
            <consortium name="The Broad Institute Genome Sequencing Center for Infectious Disease"/>
            <person name="Wu L."/>
            <person name="Ma J."/>
        </authorList>
    </citation>
    <scope>NUCLEOTIDE SEQUENCE [LARGE SCALE GENOMIC DNA]</scope>
    <source>
        <strain evidence="1 2">DT72</strain>
    </source>
</reference>
<proteinExistence type="predicted"/>
<dbReference type="AlphaFoldDB" id="A0ABD5WL49"/>
<comment type="caution">
    <text evidence="1">The sequence shown here is derived from an EMBL/GenBank/DDBJ whole genome shotgun (WGS) entry which is preliminary data.</text>
</comment>
<evidence type="ECO:0000313" key="2">
    <source>
        <dbReference type="Proteomes" id="UP001596407"/>
    </source>
</evidence>
<evidence type="ECO:0000313" key="1">
    <source>
        <dbReference type="EMBL" id="MFC7081282.1"/>
    </source>
</evidence>
<dbReference type="Proteomes" id="UP001596407">
    <property type="component" value="Unassembled WGS sequence"/>
</dbReference>
<sequence>MTADVRSRLVVLLVLAVVGVGLAGVGTTFGVADPITETGPRTEFVVSERNITFSQGDRNRTVIDNTSHATEIKITEVDSGRFLVNKTATPFTSTERRRAKAIVRRNATVDTRLQALDGYRLTVTPVYTLNVSAETIAAGTDRTNTTGTSVYAVEPAETDDRAGTVVVQRTTRYAPDEAVVEVRRRDSSELQYAIRVDLTNETVVDVTDWTAVRRSSVE</sequence>
<keyword evidence="2" id="KW-1185">Reference proteome</keyword>
<dbReference type="EMBL" id="JBHSZH010000005">
    <property type="protein sequence ID" value="MFC7081282.1"/>
    <property type="molecule type" value="Genomic_DNA"/>
</dbReference>
<organism evidence="1 2">
    <name type="scientific">Halorussus caseinilyticus</name>
    <dbReference type="NCBI Taxonomy" id="3034025"/>
    <lineage>
        <taxon>Archaea</taxon>
        <taxon>Methanobacteriati</taxon>
        <taxon>Methanobacteriota</taxon>
        <taxon>Stenosarchaea group</taxon>
        <taxon>Halobacteria</taxon>
        <taxon>Halobacteriales</taxon>
        <taxon>Haladaptataceae</taxon>
        <taxon>Halorussus</taxon>
    </lineage>
</organism>
<protein>
    <submittedName>
        <fullName evidence="1">Uncharacterized protein</fullName>
    </submittedName>
</protein>
<name>A0ABD5WL49_9EURY</name>
<dbReference type="GeneID" id="79301979"/>
<dbReference type="RefSeq" id="WP_276280808.1">
    <property type="nucleotide sequence ID" value="NZ_CP119809.1"/>
</dbReference>
<accession>A0ABD5WL49</accession>
<gene>
    <name evidence="1" type="ORF">ACFQJ6_15400</name>
</gene>